<dbReference type="AlphaFoldDB" id="B9XPE0"/>
<dbReference type="Gene3D" id="3.30.70.260">
    <property type="match status" value="1"/>
</dbReference>
<feature type="domain" description="NIL" evidence="1">
    <location>
        <begin position="26"/>
        <end position="89"/>
    </location>
</feature>
<dbReference type="STRING" id="320771.Cflav_PD1008"/>
<comment type="caution">
    <text evidence="2">The sequence shown here is derived from an EMBL/GenBank/DDBJ whole genome shotgun (WGS) entry which is preliminary data.</text>
</comment>
<sequence length="98" mass="10870">MAAKTKKTAPVKASPGNGQDQTRLWLMYPPKLIKEPLIWQLSQKFPVVTNIRQCSVTDEIGIVSLELSGQRADIKAAIKWLEKIGVSVEPVEINVIES</sequence>
<protein>
    <recommendedName>
        <fullName evidence="1">NIL domain-containing protein</fullName>
    </recommendedName>
</protein>
<dbReference type="SUPFAM" id="SSF55021">
    <property type="entry name" value="ACT-like"/>
    <property type="match status" value="1"/>
</dbReference>
<evidence type="ECO:0000313" key="3">
    <source>
        <dbReference type="Proteomes" id="UP000003688"/>
    </source>
</evidence>
<dbReference type="Proteomes" id="UP000003688">
    <property type="component" value="Unassembled WGS sequence"/>
</dbReference>
<dbReference type="Pfam" id="PF09383">
    <property type="entry name" value="NIL"/>
    <property type="match status" value="1"/>
</dbReference>
<accession>B9XPE0</accession>
<gene>
    <name evidence="2" type="ORF">Cflav_PD1008</name>
</gene>
<evidence type="ECO:0000313" key="2">
    <source>
        <dbReference type="EMBL" id="EEF58280.1"/>
    </source>
</evidence>
<dbReference type="RefSeq" id="WP_007417676.1">
    <property type="nucleotide sequence ID" value="NZ_ABOX02000046.1"/>
</dbReference>
<proteinExistence type="predicted"/>
<organism evidence="2 3">
    <name type="scientific">Pedosphaera parvula (strain Ellin514)</name>
    <dbReference type="NCBI Taxonomy" id="320771"/>
    <lineage>
        <taxon>Bacteria</taxon>
        <taxon>Pseudomonadati</taxon>
        <taxon>Verrucomicrobiota</taxon>
        <taxon>Pedosphaerae</taxon>
        <taxon>Pedosphaerales</taxon>
        <taxon>Pedosphaeraceae</taxon>
        <taxon>Pedosphaera</taxon>
    </lineage>
</organism>
<evidence type="ECO:0000259" key="1">
    <source>
        <dbReference type="Pfam" id="PF09383"/>
    </source>
</evidence>
<name>B9XPE0_PEDPL</name>
<dbReference type="EMBL" id="ABOX02000046">
    <property type="protein sequence ID" value="EEF58280.1"/>
    <property type="molecule type" value="Genomic_DNA"/>
</dbReference>
<reference evidence="2 3" key="1">
    <citation type="journal article" date="2011" name="J. Bacteriol.">
        <title>Genome sequence of 'Pedosphaera parvula' Ellin514, an aerobic Verrucomicrobial isolate from pasture soil.</title>
        <authorList>
            <person name="Kant R."/>
            <person name="van Passel M.W."/>
            <person name="Sangwan P."/>
            <person name="Palva A."/>
            <person name="Lucas S."/>
            <person name="Copeland A."/>
            <person name="Lapidus A."/>
            <person name="Glavina Del Rio T."/>
            <person name="Dalin E."/>
            <person name="Tice H."/>
            <person name="Bruce D."/>
            <person name="Goodwin L."/>
            <person name="Pitluck S."/>
            <person name="Chertkov O."/>
            <person name="Larimer F.W."/>
            <person name="Land M.L."/>
            <person name="Hauser L."/>
            <person name="Brettin T.S."/>
            <person name="Detter J.C."/>
            <person name="Han S."/>
            <person name="de Vos W.M."/>
            <person name="Janssen P.H."/>
            <person name="Smidt H."/>
        </authorList>
    </citation>
    <scope>NUCLEOTIDE SEQUENCE [LARGE SCALE GENOMIC DNA]</scope>
    <source>
        <strain evidence="2 3">Ellin514</strain>
    </source>
</reference>
<keyword evidence="3" id="KW-1185">Reference proteome</keyword>
<dbReference type="InterPro" id="IPR018449">
    <property type="entry name" value="NIL_domain"/>
</dbReference>
<dbReference type="InterPro" id="IPR045865">
    <property type="entry name" value="ACT-like_dom_sf"/>
</dbReference>
<dbReference type="OrthoDB" id="9808559at2"/>